<proteinExistence type="predicted"/>
<keyword evidence="2" id="KW-1185">Reference proteome</keyword>
<evidence type="ECO:0000313" key="1">
    <source>
        <dbReference type="EMBL" id="GHO98607.1"/>
    </source>
</evidence>
<dbReference type="EMBL" id="BNJK01000002">
    <property type="protein sequence ID" value="GHO98607.1"/>
    <property type="molecule type" value="Genomic_DNA"/>
</dbReference>
<protein>
    <submittedName>
        <fullName evidence="1">Uncharacterized protein</fullName>
    </submittedName>
</protein>
<organism evidence="1 2">
    <name type="scientific">Reticulibacter mediterranei</name>
    <dbReference type="NCBI Taxonomy" id="2778369"/>
    <lineage>
        <taxon>Bacteria</taxon>
        <taxon>Bacillati</taxon>
        <taxon>Chloroflexota</taxon>
        <taxon>Ktedonobacteria</taxon>
        <taxon>Ktedonobacterales</taxon>
        <taxon>Reticulibacteraceae</taxon>
        <taxon>Reticulibacter</taxon>
    </lineage>
</organism>
<sequence length="54" mass="6249">MLVFLGTGDVAVQFFLAPLIETDAIVAQNQAEEAHRMCRRSEERENCRYIEMVF</sequence>
<evidence type="ECO:0000313" key="2">
    <source>
        <dbReference type="Proteomes" id="UP000597444"/>
    </source>
</evidence>
<accession>A0A8J3IXI3</accession>
<gene>
    <name evidence="1" type="ORF">KSF_086550</name>
</gene>
<name>A0A8J3IXI3_9CHLR</name>
<reference evidence="1" key="1">
    <citation type="submission" date="2020-10" db="EMBL/GenBank/DDBJ databases">
        <title>Taxonomic study of unclassified bacteria belonging to the class Ktedonobacteria.</title>
        <authorList>
            <person name="Yabe S."/>
            <person name="Wang C.M."/>
            <person name="Zheng Y."/>
            <person name="Sakai Y."/>
            <person name="Cavaletti L."/>
            <person name="Monciardini P."/>
            <person name="Donadio S."/>
        </authorList>
    </citation>
    <scope>NUCLEOTIDE SEQUENCE</scope>
    <source>
        <strain evidence="1">ID150040</strain>
    </source>
</reference>
<comment type="caution">
    <text evidence="1">The sequence shown here is derived from an EMBL/GenBank/DDBJ whole genome shotgun (WGS) entry which is preliminary data.</text>
</comment>
<dbReference type="AlphaFoldDB" id="A0A8J3IXI3"/>
<dbReference type="Proteomes" id="UP000597444">
    <property type="component" value="Unassembled WGS sequence"/>
</dbReference>